<protein>
    <submittedName>
        <fullName evidence="2">Uncharacterized protein</fullName>
    </submittedName>
</protein>
<name>A0A5Q4BRC8_9PEZI</name>
<evidence type="ECO:0000256" key="1">
    <source>
        <dbReference type="SAM" id="MobiDB-lite"/>
    </source>
</evidence>
<keyword evidence="3" id="KW-1185">Reference proteome</keyword>
<feature type="region of interest" description="Disordered" evidence="1">
    <location>
        <begin position="1"/>
        <end position="129"/>
    </location>
</feature>
<accession>A0A5Q4BRC8</accession>
<feature type="region of interest" description="Disordered" evidence="1">
    <location>
        <begin position="181"/>
        <end position="202"/>
    </location>
</feature>
<evidence type="ECO:0000313" key="2">
    <source>
        <dbReference type="EMBL" id="TQN69226.1"/>
    </source>
</evidence>
<dbReference type="Proteomes" id="UP000326340">
    <property type="component" value="Unassembled WGS sequence"/>
</dbReference>
<sequence length="340" mass="36154">MPRPRKNPTKPSSDASSTKSAPKKAMPKAKVATKATPSPSPEVVKKKARATTKKSEERIDPAPKRKIQASISPPAKRQRTSTANQTKSNATGPESGVSIPKTPQGTVQTVDKVVQEIQDGNSDQDPIPMAVYSSRARQIKAETARLKSQSSAAADTLPADSLNTADLTLSKPPKIVLAKKDGHKATGKETSKRSEANAASNPAAINVPEGQMLVSKADYYILMRRTVTVNKMVMSFTESACDLEDTNDDKQDPALAYLLAEARSLAFGVQSLTNAITQLPVAKEGEKNVLTGQASGVKKAATAEKEGVPAAVEEQVATKEDEIVVRQTASELEKDALVSK</sequence>
<evidence type="ECO:0000313" key="3">
    <source>
        <dbReference type="Proteomes" id="UP000326340"/>
    </source>
</evidence>
<dbReference type="OrthoDB" id="4848815at2759"/>
<gene>
    <name evidence="2" type="ORF">CSHISOI_06280</name>
</gene>
<proteinExistence type="predicted"/>
<reference evidence="2 3" key="1">
    <citation type="journal article" date="2019" name="Sci. Rep.">
        <title>Colletotrichum shisoi sp. nov., an anthracnose pathogen of Perilla frutescens in Japan: molecular phylogenetic, morphological and genomic evidence.</title>
        <authorList>
            <person name="Gan P."/>
            <person name="Tsushima A."/>
            <person name="Hiroyama R."/>
            <person name="Narusaka M."/>
            <person name="Takano Y."/>
            <person name="Narusaka Y."/>
            <person name="Kawaradani M."/>
            <person name="Damm U."/>
            <person name="Shirasu K."/>
        </authorList>
    </citation>
    <scope>NUCLEOTIDE SEQUENCE [LARGE SCALE GENOMIC DNA]</scope>
    <source>
        <strain evidence="2 3">PG-2018a</strain>
    </source>
</reference>
<dbReference type="AlphaFoldDB" id="A0A5Q4BRC8"/>
<feature type="compositionally biased region" description="Basic and acidic residues" evidence="1">
    <location>
        <begin position="181"/>
        <end position="195"/>
    </location>
</feature>
<feature type="compositionally biased region" description="Polar residues" evidence="1">
    <location>
        <begin position="80"/>
        <end position="92"/>
    </location>
</feature>
<organism evidence="2 3">
    <name type="scientific">Colletotrichum shisoi</name>
    <dbReference type="NCBI Taxonomy" id="2078593"/>
    <lineage>
        <taxon>Eukaryota</taxon>
        <taxon>Fungi</taxon>
        <taxon>Dikarya</taxon>
        <taxon>Ascomycota</taxon>
        <taxon>Pezizomycotina</taxon>
        <taxon>Sordariomycetes</taxon>
        <taxon>Hypocreomycetidae</taxon>
        <taxon>Glomerellales</taxon>
        <taxon>Glomerellaceae</taxon>
        <taxon>Colletotrichum</taxon>
        <taxon>Colletotrichum destructivum species complex</taxon>
    </lineage>
</organism>
<feature type="compositionally biased region" description="Low complexity" evidence="1">
    <location>
        <begin position="9"/>
        <end position="20"/>
    </location>
</feature>
<feature type="compositionally biased region" description="Basic and acidic residues" evidence="1">
    <location>
        <begin position="53"/>
        <end position="63"/>
    </location>
</feature>
<comment type="caution">
    <text evidence="2">The sequence shown here is derived from an EMBL/GenBank/DDBJ whole genome shotgun (WGS) entry which is preliminary data.</text>
</comment>
<feature type="compositionally biased region" description="Low complexity" evidence="1">
    <location>
        <begin position="28"/>
        <end position="37"/>
    </location>
</feature>
<dbReference type="EMBL" id="PUHP01000551">
    <property type="protein sequence ID" value="TQN69226.1"/>
    <property type="molecule type" value="Genomic_DNA"/>
</dbReference>